<evidence type="ECO:0000256" key="2">
    <source>
        <dbReference type="ARBA" id="ARBA00022670"/>
    </source>
</evidence>
<dbReference type="AlphaFoldDB" id="A0A3G2SA68"/>
<dbReference type="InterPro" id="IPR028889">
    <property type="entry name" value="USP"/>
</dbReference>
<comment type="catalytic activity">
    <reaction evidence="1 6">
        <text>Thiol-dependent hydrolysis of ester, thioester, amide, peptide and isopeptide bonds formed by the C-terminal Gly of ubiquitin (a 76-residue protein attached to proteins as an intracellular targeting signal).</text>
        <dbReference type="EC" id="3.4.19.12"/>
    </reaction>
</comment>
<dbReference type="EC" id="3.4.19.12" evidence="6"/>
<keyword evidence="3 6" id="KW-0833">Ubl conjugation pathway</keyword>
<evidence type="ECO:0000256" key="4">
    <source>
        <dbReference type="ARBA" id="ARBA00022801"/>
    </source>
</evidence>
<dbReference type="InterPro" id="IPR044635">
    <property type="entry name" value="UBP14-like"/>
</dbReference>
<comment type="similarity">
    <text evidence="6">Belongs to the peptidase C19 family.</text>
</comment>
<keyword evidence="9" id="KW-1185">Reference proteome</keyword>
<evidence type="ECO:0000256" key="3">
    <source>
        <dbReference type="ARBA" id="ARBA00022786"/>
    </source>
</evidence>
<evidence type="ECO:0000313" key="9">
    <source>
        <dbReference type="Proteomes" id="UP000269793"/>
    </source>
</evidence>
<dbReference type="InterPro" id="IPR025305">
    <property type="entry name" value="UCH_repeat_domain"/>
</dbReference>
<dbReference type="PANTHER" id="PTHR43982">
    <property type="entry name" value="UBIQUITIN CARBOXYL-TERMINAL HYDROLASE"/>
    <property type="match status" value="1"/>
</dbReference>
<dbReference type="PANTHER" id="PTHR43982:SF6">
    <property type="entry name" value="UBIQUITIN CARBOXYL-TERMINAL HYDROLASE 2-RELATED"/>
    <property type="match status" value="1"/>
</dbReference>
<dbReference type="GO" id="GO:0016579">
    <property type="term" value="P:protein deubiquitination"/>
    <property type="evidence" value="ECO:0007669"/>
    <property type="project" value="InterPro"/>
</dbReference>
<keyword evidence="2 6" id="KW-0645">Protease</keyword>
<organism evidence="8 9">
    <name type="scientific">Malassezia restricta (strain ATCC 96810 / NBRC 103918 / CBS 7877)</name>
    <name type="common">Seborrheic dermatitis infection agent</name>
    <dbReference type="NCBI Taxonomy" id="425264"/>
    <lineage>
        <taxon>Eukaryota</taxon>
        <taxon>Fungi</taxon>
        <taxon>Dikarya</taxon>
        <taxon>Basidiomycota</taxon>
        <taxon>Ustilaginomycotina</taxon>
        <taxon>Malasseziomycetes</taxon>
        <taxon>Malasseziales</taxon>
        <taxon>Malasseziaceae</taxon>
        <taxon>Malassezia</taxon>
    </lineage>
</organism>
<protein>
    <recommendedName>
        <fullName evidence="6">Ubiquitin carboxyl-terminal hydrolase</fullName>
        <ecNumber evidence="6">3.4.19.12</ecNumber>
    </recommendedName>
</protein>
<dbReference type="Pfam" id="PF00443">
    <property type="entry name" value="UCH"/>
    <property type="match status" value="1"/>
</dbReference>
<evidence type="ECO:0000259" key="7">
    <source>
        <dbReference type="PROSITE" id="PS50235"/>
    </source>
</evidence>
<dbReference type="Gene3D" id="3.90.70.10">
    <property type="entry name" value="Cysteine proteinases"/>
    <property type="match status" value="1"/>
</dbReference>
<dbReference type="SUPFAM" id="SSF54001">
    <property type="entry name" value="Cysteine proteinases"/>
    <property type="match status" value="1"/>
</dbReference>
<dbReference type="InterPro" id="IPR018200">
    <property type="entry name" value="USP_CS"/>
</dbReference>
<dbReference type="GO" id="GO:0043161">
    <property type="term" value="P:proteasome-mediated ubiquitin-dependent protein catabolic process"/>
    <property type="evidence" value="ECO:0007669"/>
    <property type="project" value="InterPro"/>
</dbReference>
<proteinExistence type="inferred from homology"/>
<dbReference type="STRING" id="425264.A0A3G2SA68"/>
<evidence type="ECO:0000256" key="1">
    <source>
        <dbReference type="ARBA" id="ARBA00000707"/>
    </source>
</evidence>
<keyword evidence="4 6" id="KW-0378">Hydrolase</keyword>
<gene>
    <name evidence="8" type="primary">UBP2</name>
    <name evidence="8" type="ORF">DNF11_3800</name>
</gene>
<dbReference type="PROSITE" id="PS00973">
    <property type="entry name" value="USP_2"/>
    <property type="match status" value="1"/>
</dbReference>
<dbReference type="Proteomes" id="UP000269793">
    <property type="component" value="Chromosome VIII"/>
</dbReference>
<dbReference type="InterPro" id="IPR001394">
    <property type="entry name" value="Peptidase_C19_UCH"/>
</dbReference>
<dbReference type="GO" id="GO:0061136">
    <property type="term" value="P:regulation of proteasomal protein catabolic process"/>
    <property type="evidence" value="ECO:0007669"/>
    <property type="project" value="TreeGrafter"/>
</dbReference>
<dbReference type="Pfam" id="PF13446">
    <property type="entry name" value="RPT"/>
    <property type="match status" value="1"/>
</dbReference>
<evidence type="ECO:0000256" key="5">
    <source>
        <dbReference type="ARBA" id="ARBA00022807"/>
    </source>
</evidence>
<accession>A0A3G2SA68</accession>
<dbReference type="PROSITE" id="PS50235">
    <property type="entry name" value="USP_3"/>
    <property type="match status" value="1"/>
</dbReference>
<feature type="domain" description="USP" evidence="7">
    <location>
        <begin position="476"/>
        <end position="886"/>
    </location>
</feature>
<dbReference type="GO" id="GO:0004843">
    <property type="term" value="F:cysteine-type deubiquitinase activity"/>
    <property type="evidence" value="ECO:0007669"/>
    <property type="project" value="UniProtKB-UniRule"/>
</dbReference>
<dbReference type="OrthoDB" id="2420415at2759"/>
<name>A0A3G2SA68_MALR7</name>
<keyword evidence="5 6" id="KW-0788">Thiol protease</keyword>
<reference evidence="8 9" key="1">
    <citation type="submission" date="2018-10" db="EMBL/GenBank/DDBJ databases">
        <title>Complete genome sequence of Malassezia restricta CBS 7877.</title>
        <authorList>
            <person name="Morand S.C."/>
            <person name="Bertignac M."/>
            <person name="Iltis A."/>
            <person name="Kolder I."/>
            <person name="Pirovano W."/>
            <person name="Jourdain R."/>
            <person name="Clavaud C."/>
        </authorList>
    </citation>
    <scope>NUCLEOTIDE SEQUENCE [LARGE SCALE GENOMIC DNA]</scope>
    <source>
        <strain evidence="8 9">CBS 7877</strain>
    </source>
</reference>
<dbReference type="PROSITE" id="PS00972">
    <property type="entry name" value="USP_1"/>
    <property type="match status" value="1"/>
</dbReference>
<dbReference type="EMBL" id="CP033155">
    <property type="protein sequence ID" value="AYO44750.1"/>
    <property type="molecule type" value="Genomic_DNA"/>
</dbReference>
<dbReference type="VEuPathDB" id="FungiDB:DNF11_3800"/>
<evidence type="ECO:0000313" key="8">
    <source>
        <dbReference type="EMBL" id="AYO44750.1"/>
    </source>
</evidence>
<dbReference type="InterPro" id="IPR038765">
    <property type="entry name" value="Papain-like_cys_pep_sf"/>
</dbReference>
<evidence type="ECO:0000256" key="6">
    <source>
        <dbReference type="RuleBase" id="RU366025"/>
    </source>
</evidence>
<sequence length="897" mass="100168">MTSWRECLRTPAALAQSGLVPYGHAYAVHTNGEADALPHEHAVFLPERMTWVSTVRCDQPAPSPCPAPAPGMHGPIWYSDAHEDGLCHTDVIRRDAWVSRTYEAALPSALWEAFHAARAQAPAPGQTPTSEVARASASLARILGNALRGETRPVPLDGKVMTQMLRWDASLEALMRHFGWHVAPMEDAPHRLALHPPPAMSWRIYTELAVWCTHLGHAPPAPPPGWRIEAHASVLMPANVPTADAQTHLACARLGVSTQEDAGVVCDMYRMNTACFPHRRQELFLALECLHDLRHAGEPLTTLMAIEQSQGLYAYKDVRASYARLGVAMPAAAPSPASLWDPSPSPPPAPVDKVIAAYDRAVKEALDHGTDEDLRSARQALRTVAQYHAPAPALEERERRNPIQHPDDAYQLLQTNADVDDALLLVGYQVYAAESHARSELLRAALERVAEARHSAYLLRFLRGEADTGPAHDMPRGLHNLGNTCYLNSLLQYLGFIAPIRDAVHRAGTEAKSAEHQRALSLAHELDALFRDMAISKEWALTPRKELAYLALVPLAWEQAYACSKDELMSQVTTQQDVCECLGNMTTLLDQACPSDEVQRLFLGTSIQTLDPPPKDSPRTTEQTFTSVPVTLLPDVRSMYDALDTFFNDEQVPWDNEARLQRRITLKQAPPLLQIHVQRVQYDRKAQRIVKHQAALDLPDTLYLDRYMDASCAPPERFDALQALHERTLALRRERAALLEQVHQLQGDELMALERITRRLNVWKHAAEQNQDTEWHALLNEHAPSELESVSLIMRAKAQALTTQADALHSDLETLWSEETHLPYRLASVCMHRGEATHGHYFVNQRDFAKNEWMTLNDTHVAPITEGEVSKDPTGATSYLVVYVRQDVQHILSSPRH</sequence>
<dbReference type="GO" id="GO:0070628">
    <property type="term" value="F:proteasome binding"/>
    <property type="evidence" value="ECO:0007669"/>
    <property type="project" value="TreeGrafter"/>
</dbReference>